<evidence type="ECO:0000256" key="4">
    <source>
        <dbReference type="PIRSR" id="PIRSR000429-1"/>
    </source>
</evidence>
<feature type="active site" description="Proton acceptor" evidence="4">
    <location>
        <position position="355"/>
    </location>
</feature>
<dbReference type="AlphaFoldDB" id="A0A327JUG2"/>
<evidence type="ECO:0000313" key="9">
    <source>
        <dbReference type="Proteomes" id="UP000249299"/>
    </source>
</evidence>
<reference evidence="8 9" key="1">
    <citation type="submission" date="2017-07" db="EMBL/GenBank/DDBJ databases">
        <title>Draft Genome Sequences of Select Purple Nonsulfur Bacteria.</title>
        <authorList>
            <person name="Lasarre B."/>
            <person name="Mckinlay J.B."/>
        </authorList>
    </citation>
    <scope>NUCLEOTIDE SEQUENCE [LARGE SCALE GENOMIC DNA]</scope>
    <source>
        <strain evidence="8 9">DSM 11290</strain>
    </source>
</reference>
<protein>
    <submittedName>
        <fullName evidence="8">Acetyl-CoA acetyltransferase</fullName>
    </submittedName>
</protein>
<evidence type="ECO:0000313" key="8">
    <source>
        <dbReference type="EMBL" id="RAI29156.1"/>
    </source>
</evidence>
<feature type="domain" description="Thiolase C-terminal" evidence="7">
    <location>
        <begin position="283"/>
        <end position="397"/>
    </location>
</feature>
<dbReference type="Pfam" id="PF00108">
    <property type="entry name" value="Thiolase_N"/>
    <property type="match status" value="1"/>
</dbReference>
<gene>
    <name evidence="8" type="ORF">CH339_04130</name>
</gene>
<dbReference type="SUPFAM" id="SSF53901">
    <property type="entry name" value="Thiolase-like"/>
    <property type="match status" value="2"/>
</dbReference>
<dbReference type="Gene3D" id="3.40.47.10">
    <property type="match status" value="1"/>
</dbReference>
<comment type="caution">
    <text evidence="8">The sequence shown here is derived from an EMBL/GenBank/DDBJ whole genome shotgun (WGS) entry which is preliminary data.</text>
</comment>
<organism evidence="8 9">
    <name type="scientific">Rhodobium orientis</name>
    <dbReference type="NCBI Taxonomy" id="34017"/>
    <lineage>
        <taxon>Bacteria</taxon>
        <taxon>Pseudomonadati</taxon>
        <taxon>Pseudomonadota</taxon>
        <taxon>Alphaproteobacteria</taxon>
        <taxon>Hyphomicrobiales</taxon>
        <taxon>Rhodobiaceae</taxon>
        <taxon>Rhodobium</taxon>
    </lineage>
</organism>
<keyword evidence="3 5" id="KW-0012">Acyltransferase</keyword>
<comment type="similarity">
    <text evidence="1 5">Belongs to the thiolase-like superfamily. Thiolase family.</text>
</comment>
<keyword evidence="2 5" id="KW-0808">Transferase</keyword>
<evidence type="ECO:0000256" key="2">
    <source>
        <dbReference type="ARBA" id="ARBA00022679"/>
    </source>
</evidence>
<sequence length="401" mass="42346">MTALAEIPYGLYWSTPFAKWQGAFASLNSVEFGAHVTRQELARREIDPGVFDHAVLGISVPQHHSFYGAPWFMGLIGAGHVGGPTVMQACATGARALLAGALEIGSGMAGVSLIATCDRTSNGPHLYYPNPRGPGGTGASEDWVMDNFGCDPLGGHAMVTTAENVAKKHGISTEEQHEVVLRRHEQYAMATADDRAFQRRYMTLPFEVPAPNFKKIATTIAGDEGIAATTAEGLARLKPVVPGGTVTFGGQTHPADGSVAVVVAGAERARELSRDPSIRISLLGFGQARTELAHMPEATIPAARRALDQAGLGISEMAAIKSHNPFAVNDIVFARETGCDLSTMNNYGSSLIWGHPQAPTGLRSIVELIEELVIRGGGYGLFEGCAAGDTAMAVVLKVESR</sequence>
<dbReference type="InterPro" id="IPR016039">
    <property type="entry name" value="Thiolase-like"/>
</dbReference>
<dbReference type="CDD" id="cd00751">
    <property type="entry name" value="thiolase"/>
    <property type="match status" value="1"/>
</dbReference>
<evidence type="ECO:0000259" key="6">
    <source>
        <dbReference type="Pfam" id="PF00108"/>
    </source>
</evidence>
<evidence type="ECO:0000256" key="3">
    <source>
        <dbReference type="ARBA" id="ARBA00023315"/>
    </source>
</evidence>
<dbReference type="PIRSF" id="PIRSF000429">
    <property type="entry name" value="Ac-CoA_Ac_transf"/>
    <property type="match status" value="1"/>
</dbReference>
<name>A0A327JUG2_9HYPH</name>
<accession>A0A327JUG2</accession>
<dbReference type="OrthoDB" id="9764638at2"/>
<feature type="domain" description="Thiolase N-terminal" evidence="6">
    <location>
        <begin position="15"/>
        <end position="264"/>
    </location>
</feature>
<dbReference type="PANTHER" id="PTHR18919:SF107">
    <property type="entry name" value="ACETYL-COA ACETYLTRANSFERASE, CYTOSOLIC"/>
    <property type="match status" value="1"/>
</dbReference>
<dbReference type="GO" id="GO:0003988">
    <property type="term" value="F:acetyl-CoA C-acyltransferase activity"/>
    <property type="evidence" value="ECO:0007669"/>
    <property type="project" value="UniProtKB-ARBA"/>
</dbReference>
<evidence type="ECO:0000256" key="5">
    <source>
        <dbReference type="RuleBase" id="RU003557"/>
    </source>
</evidence>
<feature type="active site" description="Proton acceptor" evidence="4">
    <location>
        <position position="385"/>
    </location>
</feature>
<evidence type="ECO:0000259" key="7">
    <source>
        <dbReference type="Pfam" id="PF02803"/>
    </source>
</evidence>
<dbReference type="PANTHER" id="PTHR18919">
    <property type="entry name" value="ACETYL-COA C-ACYLTRANSFERASE"/>
    <property type="match status" value="1"/>
</dbReference>
<keyword evidence="9" id="KW-1185">Reference proteome</keyword>
<proteinExistence type="inferred from homology"/>
<feature type="active site" description="Acyl-thioester intermediate" evidence="4">
    <location>
        <position position="90"/>
    </location>
</feature>
<dbReference type="InterPro" id="IPR002155">
    <property type="entry name" value="Thiolase"/>
</dbReference>
<dbReference type="InterPro" id="IPR020616">
    <property type="entry name" value="Thiolase_N"/>
</dbReference>
<dbReference type="Pfam" id="PF02803">
    <property type="entry name" value="Thiolase_C"/>
    <property type="match status" value="1"/>
</dbReference>
<dbReference type="EMBL" id="NPEV01000005">
    <property type="protein sequence ID" value="RAI29156.1"/>
    <property type="molecule type" value="Genomic_DNA"/>
</dbReference>
<dbReference type="Proteomes" id="UP000249299">
    <property type="component" value="Unassembled WGS sequence"/>
</dbReference>
<evidence type="ECO:0000256" key="1">
    <source>
        <dbReference type="ARBA" id="ARBA00010982"/>
    </source>
</evidence>
<dbReference type="InterPro" id="IPR020617">
    <property type="entry name" value="Thiolase_C"/>
</dbReference>
<dbReference type="RefSeq" id="WP_111433012.1">
    <property type="nucleotide sequence ID" value="NZ_JACIGG010000005.1"/>
</dbReference>